<protein>
    <submittedName>
        <fullName evidence="1">Uncharacterized protein</fullName>
    </submittedName>
</protein>
<keyword evidence="2" id="KW-1185">Reference proteome</keyword>
<dbReference type="RefSeq" id="WP_105073759.1">
    <property type="nucleotide sequence ID" value="NZ_PPGH01000035.1"/>
</dbReference>
<proteinExistence type="predicted"/>
<comment type="caution">
    <text evidence="1">The sequence shown here is derived from an EMBL/GenBank/DDBJ whole genome shotgun (WGS) entry which is preliminary data.</text>
</comment>
<sequence>MALQTFQENFYLTQNPDVFAAVRDGLMTAEEHYVKYGELEGRQPNPYFNPAGYMAVNQDVVPAVASGIFSSFLSHFELNGAREGRSPGADTFNEANYLAANEDVKAAVDAGDLNSGYEHYVLYGAIEGRANGIAENPDPTQGQTFTLTVAQDLFPEQSAAGNAGADVIRGVAGQIEGAQDQTTLNSSDILDGGASDADKLVVNMTGTQYLGGATVKNIETLQIGTNLTNQEVAFDMNVNQGSYEVTSVNKLVYDQITNTETLVVQNVVPVAVGDVAPDMVWANENGSAAGTIATTYRQATIDGTADNQTVELINVTATQHVIDGVLAIGGGMEQLTIISSGEVAQNTLNNSNVEIASISYGDTGSRNDNGADLLSKESLTSVVLKGATAIGEGADVIA</sequence>
<dbReference type="Proteomes" id="UP000239936">
    <property type="component" value="Unassembled WGS sequence"/>
</dbReference>
<organism evidence="1 2">
    <name type="scientific">Chromatium okenii</name>
    <dbReference type="NCBI Taxonomy" id="61644"/>
    <lineage>
        <taxon>Bacteria</taxon>
        <taxon>Pseudomonadati</taxon>
        <taxon>Pseudomonadota</taxon>
        <taxon>Gammaproteobacteria</taxon>
        <taxon>Chromatiales</taxon>
        <taxon>Chromatiaceae</taxon>
        <taxon>Chromatium</taxon>
    </lineage>
</organism>
<evidence type="ECO:0000313" key="1">
    <source>
        <dbReference type="EMBL" id="PQJ96126.1"/>
    </source>
</evidence>
<dbReference type="OrthoDB" id="5773114at2"/>
<reference evidence="1 2" key="1">
    <citation type="submission" date="2018-01" db="EMBL/GenBank/DDBJ databases">
        <title>The complete genome sequence of Chromatium okenii LaCa, a purple sulfur bacterium with a turbulent life.</title>
        <authorList>
            <person name="Luedin S.M."/>
            <person name="Liechti N."/>
            <person name="Storelli N."/>
            <person name="Danza F."/>
            <person name="Wittwer M."/>
            <person name="Pothier J.F."/>
            <person name="Tonolla M.A."/>
        </authorList>
    </citation>
    <scope>NUCLEOTIDE SEQUENCE [LARGE SCALE GENOMIC DNA]</scope>
    <source>
        <strain evidence="1 2">LaCa</strain>
    </source>
</reference>
<accession>A0A2S7XR51</accession>
<name>A0A2S7XR51_9GAMM</name>
<evidence type="ECO:0000313" key="2">
    <source>
        <dbReference type="Proteomes" id="UP000239936"/>
    </source>
</evidence>
<dbReference type="AlphaFoldDB" id="A0A2S7XR51"/>
<gene>
    <name evidence="1" type="ORF">CXB77_09975</name>
</gene>
<dbReference type="EMBL" id="PPGH01000035">
    <property type="protein sequence ID" value="PQJ96126.1"/>
    <property type="molecule type" value="Genomic_DNA"/>
</dbReference>